<name>A0AAV0JDP3_9ROSI</name>
<protein>
    <submittedName>
        <fullName evidence="1">Uncharacterized protein</fullName>
    </submittedName>
</protein>
<organism evidence="1 2">
    <name type="scientific">Linum tenue</name>
    <dbReference type="NCBI Taxonomy" id="586396"/>
    <lineage>
        <taxon>Eukaryota</taxon>
        <taxon>Viridiplantae</taxon>
        <taxon>Streptophyta</taxon>
        <taxon>Embryophyta</taxon>
        <taxon>Tracheophyta</taxon>
        <taxon>Spermatophyta</taxon>
        <taxon>Magnoliopsida</taxon>
        <taxon>eudicotyledons</taxon>
        <taxon>Gunneridae</taxon>
        <taxon>Pentapetalae</taxon>
        <taxon>rosids</taxon>
        <taxon>fabids</taxon>
        <taxon>Malpighiales</taxon>
        <taxon>Linaceae</taxon>
        <taxon>Linum</taxon>
    </lineage>
</organism>
<gene>
    <name evidence="1" type="ORF">LITE_LOCUS13786</name>
</gene>
<reference evidence="1" key="1">
    <citation type="submission" date="2022-08" db="EMBL/GenBank/DDBJ databases">
        <authorList>
            <person name="Gutierrez-Valencia J."/>
        </authorList>
    </citation>
    <scope>NUCLEOTIDE SEQUENCE</scope>
</reference>
<comment type="caution">
    <text evidence="1">The sequence shown here is derived from an EMBL/GenBank/DDBJ whole genome shotgun (WGS) entry which is preliminary data.</text>
</comment>
<dbReference type="AlphaFoldDB" id="A0AAV0JDP3"/>
<sequence>MGAALGQHKQRQCLHCRGCSASHDLRCWTRCQHGFGRWCHSC</sequence>
<keyword evidence="2" id="KW-1185">Reference proteome</keyword>
<evidence type="ECO:0000313" key="1">
    <source>
        <dbReference type="EMBL" id="CAI0408009.1"/>
    </source>
</evidence>
<accession>A0AAV0JDP3</accession>
<dbReference type="EMBL" id="CAMGYJ010000004">
    <property type="protein sequence ID" value="CAI0408009.1"/>
    <property type="molecule type" value="Genomic_DNA"/>
</dbReference>
<evidence type="ECO:0000313" key="2">
    <source>
        <dbReference type="Proteomes" id="UP001154282"/>
    </source>
</evidence>
<dbReference type="Proteomes" id="UP001154282">
    <property type="component" value="Unassembled WGS sequence"/>
</dbReference>
<proteinExistence type="predicted"/>